<evidence type="ECO:0000313" key="2">
    <source>
        <dbReference type="EMBL" id="JAD36267.1"/>
    </source>
</evidence>
<proteinExistence type="predicted"/>
<sequence>MVLPLLPLASQVPTSKRHQQELHSTIPSHKNKAAPFHCKLSSVYSVSTTSNHEPPLHSAEGTTTPMGANREAADPTTSSRCCLQGAHLSWSSLATRTHGQCGQIRSSEVLTRMCSCRLRLLMLRKQVDSECTRHWQFRSRSHHWV</sequence>
<organism evidence="2">
    <name type="scientific">Arundo donax</name>
    <name type="common">Giant reed</name>
    <name type="synonym">Donax arundinaceus</name>
    <dbReference type="NCBI Taxonomy" id="35708"/>
    <lineage>
        <taxon>Eukaryota</taxon>
        <taxon>Viridiplantae</taxon>
        <taxon>Streptophyta</taxon>
        <taxon>Embryophyta</taxon>
        <taxon>Tracheophyta</taxon>
        <taxon>Spermatophyta</taxon>
        <taxon>Magnoliopsida</taxon>
        <taxon>Liliopsida</taxon>
        <taxon>Poales</taxon>
        <taxon>Poaceae</taxon>
        <taxon>PACMAD clade</taxon>
        <taxon>Arundinoideae</taxon>
        <taxon>Arundineae</taxon>
        <taxon>Arundo</taxon>
    </lineage>
</organism>
<dbReference type="EMBL" id="GBRH01261628">
    <property type="protein sequence ID" value="JAD36267.1"/>
    <property type="molecule type" value="Transcribed_RNA"/>
</dbReference>
<name>A0A0A8ZN35_ARUDO</name>
<feature type="region of interest" description="Disordered" evidence="1">
    <location>
        <begin position="47"/>
        <end position="75"/>
    </location>
</feature>
<protein>
    <submittedName>
        <fullName evidence="2">Uncharacterized protein</fullName>
    </submittedName>
</protein>
<evidence type="ECO:0000256" key="1">
    <source>
        <dbReference type="SAM" id="MobiDB-lite"/>
    </source>
</evidence>
<reference evidence="2" key="2">
    <citation type="journal article" date="2015" name="Data Brief">
        <title>Shoot transcriptome of the giant reed, Arundo donax.</title>
        <authorList>
            <person name="Barrero R.A."/>
            <person name="Guerrero F.D."/>
            <person name="Moolhuijzen P."/>
            <person name="Goolsby J.A."/>
            <person name="Tidwell J."/>
            <person name="Bellgard S.E."/>
            <person name="Bellgard M.I."/>
        </authorList>
    </citation>
    <scope>NUCLEOTIDE SEQUENCE</scope>
    <source>
        <tissue evidence="2">Shoot tissue taken approximately 20 cm above the soil surface</tissue>
    </source>
</reference>
<feature type="region of interest" description="Disordered" evidence="1">
    <location>
        <begin position="1"/>
        <end position="28"/>
    </location>
</feature>
<dbReference type="AlphaFoldDB" id="A0A0A8ZN35"/>
<accession>A0A0A8ZN35</accession>
<reference evidence="2" key="1">
    <citation type="submission" date="2014-09" db="EMBL/GenBank/DDBJ databases">
        <authorList>
            <person name="Magalhaes I.L.F."/>
            <person name="Oliveira U."/>
            <person name="Santos F.R."/>
            <person name="Vidigal T.H.D.A."/>
            <person name="Brescovit A.D."/>
            <person name="Santos A.J."/>
        </authorList>
    </citation>
    <scope>NUCLEOTIDE SEQUENCE</scope>
    <source>
        <tissue evidence="2">Shoot tissue taken approximately 20 cm above the soil surface</tissue>
    </source>
</reference>